<dbReference type="PANTHER" id="PTHR24020">
    <property type="entry name" value="COLLAGEN ALPHA"/>
    <property type="match status" value="1"/>
</dbReference>
<dbReference type="Proteomes" id="UP000887565">
    <property type="component" value="Unplaced"/>
</dbReference>
<dbReference type="PANTHER" id="PTHR24020:SF84">
    <property type="entry name" value="VWFA DOMAIN-CONTAINING PROTEIN"/>
    <property type="match status" value="1"/>
</dbReference>
<reference evidence="4" key="1">
    <citation type="submission" date="2022-11" db="UniProtKB">
        <authorList>
            <consortium name="WormBaseParasite"/>
        </authorList>
    </citation>
    <scope>IDENTIFICATION</scope>
</reference>
<name>A0A915J234_ROMCU</name>
<keyword evidence="3" id="KW-1185">Reference proteome</keyword>
<dbReference type="PROSITE" id="PS50234">
    <property type="entry name" value="VWFA"/>
    <property type="match status" value="2"/>
</dbReference>
<protein>
    <submittedName>
        <fullName evidence="4">VWFA domain-containing protein</fullName>
    </submittedName>
</protein>
<proteinExistence type="predicted"/>
<evidence type="ECO:0000313" key="4">
    <source>
        <dbReference type="WBParaSite" id="nRc.2.0.1.t20174-RA"/>
    </source>
</evidence>
<sequence>MTIVVVTLWAILSMTFDTSVFAAMENGLALPEIVYKRTSAVSGGQRHQIVSLKARCHTQGKPLDLILIIDSSGSLRTQSDEEFQVIRDIISIVAVSPDATRIALVQYSGVARSEFHFNTFTTRQQILDAVQVINPLFGITKTGNALAQAISELDAEKGMRPGDVPKIAFLISDGRTQDYPDDTNQAVRLRSYGVDVWSYGLGEYVAIEELINVTGDANKVVTRKNYPHLKELFEPFKGVEICEKATVCIPGTERPLDLLFLIDSSESVEKKFQDEIDFIRRTLNNVNVHPDAVRVATLLYSGKPVVAFDFRRYQNLEGSLEWPAISDVPFGFTLKCLFSNESPETGTT</sequence>
<dbReference type="Pfam" id="PF00092">
    <property type="entry name" value="VWA"/>
    <property type="match status" value="2"/>
</dbReference>
<dbReference type="SUPFAM" id="SSF53300">
    <property type="entry name" value="vWA-like"/>
    <property type="match status" value="2"/>
</dbReference>
<dbReference type="PRINTS" id="PR00453">
    <property type="entry name" value="VWFADOMAIN"/>
</dbReference>
<dbReference type="SMART" id="SM00327">
    <property type="entry name" value="VWA"/>
    <property type="match status" value="1"/>
</dbReference>
<dbReference type="AlphaFoldDB" id="A0A915J234"/>
<dbReference type="InterPro" id="IPR002035">
    <property type="entry name" value="VWF_A"/>
</dbReference>
<feature type="domain" description="VWFA" evidence="2">
    <location>
        <begin position="257"/>
        <end position="315"/>
    </location>
</feature>
<feature type="signal peptide" evidence="1">
    <location>
        <begin position="1"/>
        <end position="22"/>
    </location>
</feature>
<feature type="domain" description="VWFA" evidence="2">
    <location>
        <begin position="64"/>
        <end position="236"/>
    </location>
</feature>
<dbReference type="Gene3D" id="3.40.50.410">
    <property type="entry name" value="von Willebrand factor, type A domain"/>
    <property type="match status" value="2"/>
</dbReference>
<feature type="chain" id="PRO_5037754878" evidence="1">
    <location>
        <begin position="23"/>
        <end position="348"/>
    </location>
</feature>
<dbReference type="InterPro" id="IPR036465">
    <property type="entry name" value="vWFA_dom_sf"/>
</dbReference>
<accession>A0A915J234</accession>
<dbReference type="WBParaSite" id="nRc.2.0.1.t20174-RA">
    <property type="protein sequence ID" value="nRc.2.0.1.t20174-RA"/>
    <property type="gene ID" value="nRc.2.0.1.g20174"/>
</dbReference>
<evidence type="ECO:0000259" key="2">
    <source>
        <dbReference type="PROSITE" id="PS50234"/>
    </source>
</evidence>
<evidence type="ECO:0000256" key="1">
    <source>
        <dbReference type="SAM" id="SignalP"/>
    </source>
</evidence>
<dbReference type="InterPro" id="IPR050525">
    <property type="entry name" value="ECM_Assembly_Org"/>
</dbReference>
<organism evidence="3 4">
    <name type="scientific">Romanomermis culicivorax</name>
    <name type="common">Nematode worm</name>
    <dbReference type="NCBI Taxonomy" id="13658"/>
    <lineage>
        <taxon>Eukaryota</taxon>
        <taxon>Metazoa</taxon>
        <taxon>Ecdysozoa</taxon>
        <taxon>Nematoda</taxon>
        <taxon>Enoplea</taxon>
        <taxon>Dorylaimia</taxon>
        <taxon>Mermithida</taxon>
        <taxon>Mermithoidea</taxon>
        <taxon>Mermithidae</taxon>
        <taxon>Romanomermis</taxon>
    </lineage>
</organism>
<keyword evidence="1" id="KW-0732">Signal</keyword>
<evidence type="ECO:0000313" key="3">
    <source>
        <dbReference type="Proteomes" id="UP000887565"/>
    </source>
</evidence>